<dbReference type="Gene3D" id="1.10.357.10">
    <property type="entry name" value="Tetracycline Repressor, domain 2"/>
    <property type="match status" value="1"/>
</dbReference>
<proteinExistence type="predicted"/>
<dbReference type="Proteomes" id="UP000236754">
    <property type="component" value="Unassembled WGS sequence"/>
</dbReference>
<dbReference type="Gene3D" id="1.10.10.60">
    <property type="entry name" value="Homeodomain-like"/>
    <property type="match status" value="1"/>
</dbReference>
<dbReference type="GO" id="GO:0000976">
    <property type="term" value="F:transcription cis-regulatory region binding"/>
    <property type="evidence" value="ECO:0007669"/>
    <property type="project" value="TreeGrafter"/>
</dbReference>
<evidence type="ECO:0000256" key="3">
    <source>
        <dbReference type="ARBA" id="ARBA00023163"/>
    </source>
</evidence>
<accession>A0A1H6BMK3</accession>
<evidence type="ECO:0000256" key="1">
    <source>
        <dbReference type="ARBA" id="ARBA00023015"/>
    </source>
</evidence>
<feature type="region of interest" description="Disordered" evidence="5">
    <location>
        <begin position="1"/>
        <end position="37"/>
    </location>
</feature>
<evidence type="ECO:0000256" key="5">
    <source>
        <dbReference type="SAM" id="MobiDB-lite"/>
    </source>
</evidence>
<evidence type="ECO:0000313" key="8">
    <source>
        <dbReference type="Proteomes" id="UP000236754"/>
    </source>
</evidence>
<dbReference type="SUPFAM" id="SSF46689">
    <property type="entry name" value="Homeodomain-like"/>
    <property type="match status" value="1"/>
</dbReference>
<feature type="domain" description="HTH tetR-type" evidence="6">
    <location>
        <begin position="58"/>
        <end position="118"/>
    </location>
</feature>
<reference evidence="7 8" key="1">
    <citation type="submission" date="2016-10" db="EMBL/GenBank/DDBJ databases">
        <authorList>
            <person name="de Groot N.N."/>
        </authorList>
    </citation>
    <scope>NUCLEOTIDE SEQUENCE [LARGE SCALE GENOMIC DNA]</scope>
    <source>
        <strain evidence="7 8">CGMCC 4.2023</strain>
    </source>
</reference>
<keyword evidence="8" id="KW-1185">Reference proteome</keyword>
<dbReference type="InterPro" id="IPR009057">
    <property type="entry name" value="Homeodomain-like_sf"/>
</dbReference>
<protein>
    <submittedName>
        <fullName evidence="7">Transcriptional regulator, TetR family</fullName>
    </submittedName>
</protein>
<keyword evidence="3" id="KW-0804">Transcription</keyword>
<evidence type="ECO:0000313" key="7">
    <source>
        <dbReference type="EMBL" id="SEG61900.1"/>
    </source>
</evidence>
<name>A0A1H6BMK3_9ACTN</name>
<keyword evidence="2 4" id="KW-0238">DNA-binding</keyword>
<dbReference type="PANTHER" id="PTHR30055">
    <property type="entry name" value="HTH-TYPE TRANSCRIPTIONAL REGULATOR RUTR"/>
    <property type="match status" value="1"/>
</dbReference>
<dbReference type="EMBL" id="FNVU01000007">
    <property type="protein sequence ID" value="SEG61900.1"/>
    <property type="molecule type" value="Genomic_DNA"/>
</dbReference>
<evidence type="ECO:0000256" key="2">
    <source>
        <dbReference type="ARBA" id="ARBA00023125"/>
    </source>
</evidence>
<evidence type="ECO:0000256" key="4">
    <source>
        <dbReference type="PROSITE-ProRule" id="PRU00335"/>
    </source>
</evidence>
<dbReference type="PRINTS" id="PR00455">
    <property type="entry name" value="HTHTETR"/>
</dbReference>
<dbReference type="AlphaFoldDB" id="A0A1H6BMK3"/>
<organism evidence="7 8">
    <name type="scientific">Actinacidiphila yanglinensis</name>
    <dbReference type="NCBI Taxonomy" id="310779"/>
    <lineage>
        <taxon>Bacteria</taxon>
        <taxon>Bacillati</taxon>
        <taxon>Actinomycetota</taxon>
        <taxon>Actinomycetes</taxon>
        <taxon>Kitasatosporales</taxon>
        <taxon>Streptomycetaceae</taxon>
        <taxon>Actinacidiphila</taxon>
    </lineage>
</organism>
<dbReference type="Pfam" id="PF00440">
    <property type="entry name" value="TetR_N"/>
    <property type="match status" value="1"/>
</dbReference>
<dbReference type="InterPro" id="IPR001647">
    <property type="entry name" value="HTH_TetR"/>
</dbReference>
<dbReference type="PANTHER" id="PTHR30055:SF234">
    <property type="entry name" value="HTH-TYPE TRANSCRIPTIONAL REGULATOR BETI"/>
    <property type="match status" value="1"/>
</dbReference>
<dbReference type="InterPro" id="IPR050109">
    <property type="entry name" value="HTH-type_TetR-like_transc_reg"/>
</dbReference>
<keyword evidence="1" id="KW-0805">Transcription regulation</keyword>
<dbReference type="GO" id="GO:0003700">
    <property type="term" value="F:DNA-binding transcription factor activity"/>
    <property type="evidence" value="ECO:0007669"/>
    <property type="project" value="TreeGrafter"/>
</dbReference>
<sequence length="257" mass="28005">MSPGTARGLRSSPDNGHGRSDALPYDGTVSDITRGSLREQPTRAEAILAVGLRDEKRRQTRRHIAEVATGLFLEHGFARVTIAEVARTAEVSVNTVYTYFPSKEDLVFYPEEASAQRMVQMVRDREPGQSAAVAVLAALRGELRNGDRMVGLTQGFGRFLEMVRAEPTLSARLDATTREMVDALAETLAAETGAEPGDPTPRLVASQLGWVQEQLFREIGDRSRAGRPPGTVAEDALALLDSVESLLGRRVLTYATR</sequence>
<evidence type="ECO:0000259" key="6">
    <source>
        <dbReference type="PROSITE" id="PS50977"/>
    </source>
</evidence>
<dbReference type="PROSITE" id="PS50977">
    <property type="entry name" value="HTH_TETR_2"/>
    <property type="match status" value="1"/>
</dbReference>
<feature type="DNA-binding region" description="H-T-H motif" evidence="4">
    <location>
        <begin position="81"/>
        <end position="100"/>
    </location>
</feature>
<gene>
    <name evidence="7" type="ORF">SAMN05216223_10743</name>
</gene>